<reference evidence="1 2" key="1">
    <citation type="submission" date="2018-09" db="EMBL/GenBank/DDBJ databases">
        <title>YIM 75507 draft genome.</title>
        <authorList>
            <person name="Tang S."/>
            <person name="Feng Y."/>
        </authorList>
    </citation>
    <scope>NUCLEOTIDE SEQUENCE [LARGE SCALE GENOMIC DNA]</scope>
    <source>
        <strain evidence="1 2">YIM 75507</strain>
    </source>
</reference>
<dbReference type="EMBL" id="QZEY01000003">
    <property type="protein sequence ID" value="RJL33088.1"/>
    <property type="molecule type" value="Genomic_DNA"/>
</dbReference>
<sequence length="109" mass="11834">MTDGKEDQITAAAVNEVYEWEVLVSRGPGPEELGPCGTSRFQAIAVAQVTGQLRDLPAGTRARARIRRRLFTFAVPPREEPTREILTAELGADGIVIWTQVPPPSPPAD</sequence>
<keyword evidence="2" id="KW-1185">Reference proteome</keyword>
<dbReference type="RefSeq" id="WP_119926047.1">
    <property type="nucleotide sequence ID" value="NZ_QZEY01000003.1"/>
</dbReference>
<dbReference type="Proteomes" id="UP000265768">
    <property type="component" value="Unassembled WGS sequence"/>
</dbReference>
<protein>
    <submittedName>
        <fullName evidence="1">Uncharacterized protein</fullName>
    </submittedName>
</protein>
<evidence type="ECO:0000313" key="1">
    <source>
        <dbReference type="EMBL" id="RJL33088.1"/>
    </source>
</evidence>
<name>A0A3A4AZK0_9ACTN</name>
<accession>A0A3A4AZK0</accession>
<proteinExistence type="predicted"/>
<gene>
    <name evidence="1" type="ORF">D5H75_09510</name>
</gene>
<dbReference type="AlphaFoldDB" id="A0A3A4AZK0"/>
<comment type="caution">
    <text evidence="1">The sequence shown here is derived from an EMBL/GenBank/DDBJ whole genome shotgun (WGS) entry which is preliminary data.</text>
</comment>
<evidence type="ECO:0000313" key="2">
    <source>
        <dbReference type="Proteomes" id="UP000265768"/>
    </source>
</evidence>
<organism evidence="1 2">
    <name type="scientific">Bailinhaonella thermotolerans</name>
    <dbReference type="NCBI Taxonomy" id="1070861"/>
    <lineage>
        <taxon>Bacteria</taxon>
        <taxon>Bacillati</taxon>
        <taxon>Actinomycetota</taxon>
        <taxon>Actinomycetes</taxon>
        <taxon>Streptosporangiales</taxon>
        <taxon>Streptosporangiaceae</taxon>
        <taxon>Bailinhaonella</taxon>
    </lineage>
</organism>